<reference evidence="5" key="2">
    <citation type="submission" date="2015-01" db="EMBL/GenBank/DDBJ databases">
        <title>Evolutionary Origins and Diversification of the Mycorrhizal Mutualists.</title>
        <authorList>
            <consortium name="DOE Joint Genome Institute"/>
            <consortium name="Mycorrhizal Genomics Consortium"/>
            <person name="Kohler A."/>
            <person name="Kuo A."/>
            <person name="Nagy L.G."/>
            <person name="Floudas D."/>
            <person name="Copeland A."/>
            <person name="Barry K.W."/>
            <person name="Cichocki N."/>
            <person name="Veneault-Fourrey C."/>
            <person name="LaButti K."/>
            <person name="Lindquist E.A."/>
            <person name="Lipzen A."/>
            <person name="Lundell T."/>
            <person name="Morin E."/>
            <person name="Murat C."/>
            <person name="Riley R."/>
            <person name="Ohm R."/>
            <person name="Sun H."/>
            <person name="Tunlid A."/>
            <person name="Henrissat B."/>
            <person name="Grigoriev I.V."/>
            <person name="Hibbett D.S."/>
            <person name="Martin F."/>
        </authorList>
    </citation>
    <scope>NUCLEOTIDE SEQUENCE [LARGE SCALE GENOMIC DNA]</scope>
    <source>
        <strain evidence="5">LaAM-08-1</strain>
    </source>
</reference>
<evidence type="ECO:0008006" key="6">
    <source>
        <dbReference type="Google" id="ProtNLM"/>
    </source>
</evidence>
<dbReference type="STRING" id="1095629.A0A0C9X074"/>
<accession>A0A0C9X074</accession>
<sequence length="436" mass="46644">MYLLLVALFVVVLRLVDGRHNVTIDDQDPSIVYAPPGAWNRSAANVLDYGGSHLLTQNSNATASFNFTGVAIYFLSPLWPYLVNTAVSLDSGPIFLIDLVDHSSPTSPVQGSETVQSLVVWNATGLENGPHRLVISVGAGQQFAIVDGLIYTVLDPADLGSSSVSSLSPTTVPTTTGRIIASSIPSQTSPSKKKHILPIALGTVLGVLGLLIIAAVFWFCCKPRKRPPSEAWTVQGPPSSTIPSTPRMTGSSSSPTTPGQYTPSYNQRYPGPQSSQTAWQNPRYGFVGMPLPVVVGNQSYDPNYPQQGDMNDPSNVRAPNRYQHGANTLSTITEKSTPQHREGQVPLANSNSPASFSTDLAYYTPQTGSEMGSELRSNSALGYSNQRPDAIGNGAPQRTDVNGGHQRSDLRGAYQTPSTQGTGWYNGGVQNEKKQR</sequence>
<proteinExistence type="predicted"/>
<keyword evidence="2" id="KW-0812">Transmembrane</keyword>
<feature type="region of interest" description="Disordered" evidence="1">
    <location>
        <begin position="227"/>
        <end position="281"/>
    </location>
</feature>
<feature type="signal peptide" evidence="3">
    <location>
        <begin position="1"/>
        <end position="18"/>
    </location>
</feature>
<dbReference type="EMBL" id="KN838667">
    <property type="protein sequence ID" value="KIJ98500.1"/>
    <property type="molecule type" value="Genomic_DNA"/>
</dbReference>
<dbReference type="Proteomes" id="UP000054477">
    <property type="component" value="Unassembled WGS sequence"/>
</dbReference>
<dbReference type="AlphaFoldDB" id="A0A0C9X074"/>
<gene>
    <name evidence="4" type="ORF">K443DRAFT_680698</name>
</gene>
<dbReference type="HOGENOM" id="CLU_619723_0_0_1"/>
<evidence type="ECO:0000256" key="2">
    <source>
        <dbReference type="SAM" id="Phobius"/>
    </source>
</evidence>
<feature type="compositionally biased region" description="Polar residues" evidence="1">
    <location>
        <begin position="347"/>
        <end position="387"/>
    </location>
</feature>
<evidence type="ECO:0000256" key="3">
    <source>
        <dbReference type="SAM" id="SignalP"/>
    </source>
</evidence>
<protein>
    <recommendedName>
        <fullName evidence="6">Transmembrane protein</fullName>
    </recommendedName>
</protein>
<reference evidence="4 5" key="1">
    <citation type="submission" date="2014-04" db="EMBL/GenBank/DDBJ databases">
        <authorList>
            <consortium name="DOE Joint Genome Institute"/>
            <person name="Kuo A."/>
            <person name="Kohler A."/>
            <person name="Nagy L.G."/>
            <person name="Floudas D."/>
            <person name="Copeland A."/>
            <person name="Barry K.W."/>
            <person name="Cichocki N."/>
            <person name="Veneault-Fourrey C."/>
            <person name="LaButti K."/>
            <person name="Lindquist E.A."/>
            <person name="Lipzen A."/>
            <person name="Lundell T."/>
            <person name="Morin E."/>
            <person name="Murat C."/>
            <person name="Sun H."/>
            <person name="Tunlid A."/>
            <person name="Henrissat B."/>
            <person name="Grigoriev I.V."/>
            <person name="Hibbett D.S."/>
            <person name="Martin F."/>
            <person name="Nordberg H.P."/>
            <person name="Cantor M.N."/>
            <person name="Hua S.X."/>
        </authorList>
    </citation>
    <scope>NUCLEOTIDE SEQUENCE [LARGE SCALE GENOMIC DNA]</scope>
    <source>
        <strain evidence="4 5">LaAM-08-1</strain>
    </source>
</reference>
<keyword evidence="3" id="KW-0732">Signal</keyword>
<evidence type="ECO:0000313" key="4">
    <source>
        <dbReference type="EMBL" id="KIJ98500.1"/>
    </source>
</evidence>
<feature type="region of interest" description="Disordered" evidence="1">
    <location>
        <begin position="334"/>
        <end position="436"/>
    </location>
</feature>
<organism evidence="4 5">
    <name type="scientific">Laccaria amethystina LaAM-08-1</name>
    <dbReference type="NCBI Taxonomy" id="1095629"/>
    <lineage>
        <taxon>Eukaryota</taxon>
        <taxon>Fungi</taxon>
        <taxon>Dikarya</taxon>
        <taxon>Basidiomycota</taxon>
        <taxon>Agaricomycotina</taxon>
        <taxon>Agaricomycetes</taxon>
        <taxon>Agaricomycetidae</taxon>
        <taxon>Agaricales</taxon>
        <taxon>Agaricineae</taxon>
        <taxon>Hydnangiaceae</taxon>
        <taxon>Laccaria</taxon>
    </lineage>
</organism>
<evidence type="ECO:0000256" key="1">
    <source>
        <dbReference type="SAM" id="MobiDB-lite"/>
    </source>
</evidence>
<evidence type="ECO:0000313" key="5">
    <source>
        <dbReference type="Proteomes" id="UP000054477"/>
    </source>
</evidence>
<keyword evidence="2" id="KW-0472">Membrane</keyword>
<feature type="compositionally biased region" description="Low complexity" evidence="1">
    <location>
        <begin position="243"/>
        <end position="264"/>
    </location>
</feature>
<dbReference type="OrthoDB" id="3234968at2759"/>
<dbReference type="Gene3D" id="2.60.120.260">
    <property type="entry name" value="Galactose-binding domain-like"/>
    <property type="match status" value="1"/>
</dbReference>
<keyword evidence="2" id="KW-1133">Transmembrane helix</keyword>
<feature type="transmembrane region" description="Helical" evidence="2">
    <location>
        <begin position="196"/>
        <end position="220"/>
    </location>
</feature>
<name>A0A0C9X074_9AGAR</name>
<keyword evidence="5" id="KW-1185">Reference proteome</keyword>
<feature type="chain" id="PRO_5002206149" description="Transmembrane protein" evidence="3">
    <location>
        <begin position="19"/>
        <end position="436"/>
    </location>
</feature>